<feature type="transmembrane region" description="Helical" evidence="1">
    <location>
        <begin position="27"/>
        <end position="50"/>
    </location>
</feature>
<reference evidence="2 3" key="1">
    <citation type="submission" date="2019-03" db="EMBL/GenBank/DDBJ databases">
        <title>The genome sequence of a newly discovered highly antifungal drug resistant Aspergillus species, Aspergillus tanneri NIH 1004.</title>
        <authorList>
            <person name="Mounaud S."/>
            <person name="Singh I."/>
            <person name="Joardar V."/>
            <person name="Pakala S."/>
            <person name="Pakala S."/>
            <person name="Venepally P."/>
            <person name="Hoover J."/>
            <person name="Nierman W."/>
            <person name="Chung J."/>
            <person name="Losada L."/>
        </authorList>
    </citation>
    <scope>NUCLEOTIDE SEQUENCE [LARGE SCALE GENOMIC DNA]</scope>
    <source>
        <strain evidence="2 3">NIH1004</strain>
    </source>
</reference>
<sequence length="96" mass="11080">MARGISHGDLIDGCVNDEESCRWGVGLLLFLLLLLLMMMTLFILLFVVMLRRRYYLLKVLTLGIWVRGISVEDIYFSPVVDTERETLSSELSLIRK</sequence>
<evidence type="ECO:0000256" key="1">
    <source>
        <dbReference type="SAM" id="Phobius"/>
    </source>
</evidence>
<keyword evidence="3" id="KW-1185">Reference proteome</keyword>
<keyword evidence="1" id="KW-0812">Transmembrane</keyword>
<evidence type="ECO:0000313" key="2">
    <source>
        <dbReference type="EMBL" id="THC93095.1"/>
    </source>
</evidence>
<organism evidence="2 3">
    <name type="scientific">Aspergillus tanneri</name>
    <dbReference type="NCBI Taxonomy" id="1220188"/>
    <lineage>
        <taxon>Eukaryota</taxon>
        <taxon>Fungi</taxon>
        <taxon>Dikarya</taxon>
        <taxon>Ascomycota</taxon>
        <taxon>Pezizomycotina</taxon>
        <taxon>Eurotiomycetes</taxon>
        <taxon>Eurotiomycetidae</taxon>
        <taxon>Eurotiales</taxon>
        <taxon>Aspergillaceae</taxon>
        <taxon>Aspergillus</taxon>
        <taxon>Aspergillus subgen. Circumdati</taxon>
    </lineage>
</organism>
<dbReference type="EMBL" id="SOSA01000287">
    <property type="protein sequence ID" value="THC93095.1"/>
    <property type="molecule type" value="Genomic_DNA"/>
</dbReference>
<protein>
    <submittedName>
        <fullName evidence="2">Uncharacterized protein</fullName>
    </submittedName>
</protein>
<comment type="caution">
    <text evidence="2">The sequence shown here is derived from an EMBL/GenBank/DDBJ whole genome shotgun (WGS) entry which is preliminary data.</text>
</comment>
<keyword evidence="1" id="KW-0472">Membrane</keyword>
<keyword evidence="1" id="KW-1133">Transmembrane helix</keyword>
<dbReference type="AlphaFoldDB" id="A0A4S3JDG8"/>
<dbReference type="VEuPathDB" id="FungiDB:EYZ11_007433"/>
<accession>A0A4S3JDG8</accession>
<gene>
    <name evidence="2" type="ORF">EYZ11_007433</name>
</gene>
<name>A0A4S3JDG8_9EURO</name>
<dbReference type="Proteomes" id="UP000308092">
    <property type="component" value="Unassembled WGS sequence"/>
</dbReference>
<evidence type="ECO:0000313" key="3">
    <source>
        <dbReference type="Proteomes" id="UP000308092"/>
    </source>
</evidence>
<proteinExistence type="predicted"/>